<feature type="region of interest" description="Disordered" evidence="1">
    <location>
        <begin position="1"/>
        <end position="47"/>
    </location>
</feature>
<dbReference type="AlphaFoldDB" id="A0A0F7U9U1"/>
<feature type="domain" description="CS" evidence="2">
    <location>
        <begin position="183"/>
        <end position="274"/>
    </location>
</feature>
<dbReference type="InterPro" id="IPR008978">
    <property type="entry name" value="HSP20-like_chaperone"/>
</dbReference>
<dbReference type="InterPro" id="IPR007052">
    <property type="entry name" value="CS_dom"/>
</dbReference>
<dbReference type="PROSITE" id="PS51203">
    <property type="entry name" value="CS"/>
    <property type="match status" value="1"/>
</dbReference>
<protein>
    <recommendedName>
        <fullName evidence="2">CS domain-containing protein</fullName>
    </recommendedName>
</protein>
<gene>
    <name evidence="3" type="ORF">BN1204_024750</name>
</gene>
<evidence type="ECO:0000256" key="1">
    <source>
        <dbReference type="SAM" id="MobiDB-lite"/>
    </source>
</evidence>
<accession>A0A0F7U9U1</accession>
<dbReference type="SUPFAM" id="SSF49764">
    <property type="entry name" value="HSP20-like chaperones"/>
    <property type="match status" value="1"/>
</dbReference>
<name>A0A0F7U9U1_NEOCL</name>
<feature type="region of interest" description="Disordered" evidence="1">
    <location>
        <begin position="352"/>
        <end position="371"/>
    </location>
</feature>
<proteinExistence type="predicted"/>
<feature type="region of interest" description="Disordered" evidence="1">
    <location>
        <begin position="159"/>
        <end position="188"/>
    </location>
</feature>
<evidence type="ECO:0000313" key="3">
    <source>
        <dbReference type="EMBL" id="CEL66664.1"/>
    </source>
</evidence>
<dbReference type="EMBL" id="LN714482">
    <property type="protein sequence ID" value="CEL66664.1"/>
    <property type="molecule type" value="Genomic_DNA"/>
</dbReference>
<dbReference type="CDD" id="cd06463">
    <property type="entry name" value="p23_like"/>
    <property type="match status" value="1"/>
</dbReference>
<dbReference type="Gene3D" id="2.60.40.790">
    <property type="match status" value="1"/>
</dbReference>
<evidence type="ECO:0000259" key="2">
    <source>
        <dbReference type="PROSITE" id="PS51203"/>
    </source>
</evidence>
<sequence>MERRAPDPSSGDRLASRFERQRSSSLPRPALHAKREKTASLFSTNPGRSLRFTGSTLAHSSTMTVSEMSKNLQSPRLGAAAVRSAVSPLLLRSPAFSSSVPASESCLFAYSPSLTSTREAREPRPSSPSPPLSSAIRRVAWPCFFLFFFLSRPPFLDSGATGTETSSAPTSAADALDDKPAPQSPPVVRWRQTPSAIYLSIMGAFRWPKVRFRSKGVYVEGRGSVEGGEKKKYVLDLAFLREIDPKTSSFAVRSRSIEIHMPKKKQEPCWRALGPLFTPPPAFLKREFVDRDSELCYMARVVWRGKFFWERKFAEKGNTPGEQFFEDHRPSGVHPDLWNKIIRDLRRRAVDPSHAREDASLQAEIAAAQTR</sequence>
<organism evidence="3">
    <name type="scientific">Neospora caninum (strain Liverpool)</name>
    <dbReference type="NCBI Taxonomy" id="572307"/>
    <lineage>
        <taxon>Eukaryota</taxon>
        <taxon>Sar</taxon>
        <taxon>Alveolata</taxon>
        <taxon>Apicomplexa</taxon>
        <taxon>Conoidasida</taxon>
        <taxon>Coccidia</taxon>
        <taxon>Eucoccidiorida</taxon>
        <taxon>Eimeriorina</taxon>
        <taxon>Sarcocystidae</taxon>
        <taxon>Neospora</taxon>
    </lineage>
</organism>
<reference evidence="3" key="1">
    <citation type="journal article" date="2015" name="PLoS ONE">
        <title>Comprehensive Evaluation of Toxoplasma gondii VEG and Neospora caninum LIV Genomes with Tachyzoite Stage Transcriptome and Proteome Defines Novel Transcript Features.</title>
        <authorList>
            <person name="Ramaprasad A."/>
            <person name="Mourier T."/>
            <person name="Naeem R."/>
            <person name="Malas T.B."/>
            <person name="Moussa E."/>
            <person name="Panigrahi A."/>
            <person name="Vermont S.J."/>
            <person name="Otto T.D."/>
            <person name="Wastling J."/>
            <person name="Pain A."/>
        </authorList>
    </citation>
    <scope>NUCLEOTIDE SEQUENCE</scope>
    <source>
        <strain evidence="3">Liverpool</strain>
    </source>
</reference>
<feature type="compositionally biased region" description="Polar residues" evidence="1">
    <location>
        <begin position="160"/>
        <end position="170"/>
    </location>
</feature>